<dbReference type="RefSeq" id="WP_380052358.1">
    <property type="nucleotide sequence ID" value="NZ_JBHLTC010000035.1"/>
</dbReference>
<dbReference type="Proteomes" id="UP001589890">
    <property type="component" value="Unassembled WGS sequence"/>
</dbReference>
<name>A0ABV6QS82_9ACTN</name>
<evidence type="ECO:0000313" key="10">
    <source>
        <dbReference type="EMBL" id="MFC0627499.1"/>
    </source>
</evidence>
<dbReference type="SUPFAM" id="SSF51905">
    <property type="entry name" value="FAD/NAD(P)-binding domain"/>
    <property type="match status" value="1"/>
</dbReference>
<sequence>MSSESQYDGPPRRPRVVVVGGGFGGLQAVRGLRRANADVILVDRTNHHLFQPLLYQVSTALLSPGDIAPALRKVLAGQRNAEVLLAEVSAIEPTTRALTVTTADGNERQLNYDYLVLAAGSTQSYFGHGEWAQLAPSMKTLDEAVELRSRLFRAFEIADATDDPEIRRRALTFVVVGAGPTGVELAGQLSALARRTLSGQYRRFEPSDLRIVLVDAADKVLAPFAEPLREHTRRKLEDLGVEVLLGHPATGVDRTGITLGGHWGVTHINAGSIVWAAGVQPAPIIKRFAETTGTPTDRQGRIQVADDCTVPGVPDVFVIGDAANLHDLPGIAEPAMQEGKYVAKVIRHRLGERKAPKPFRYLDLGTMATISPLDAVAQIGRIKLRGPIGKAAWAGVHLAFLVGWGNRLAVLGSWAAVLSRGARRQQVVLGDASQADPRAERPRAEGARAEGVRVADVRDGRRLQDNRHRR</sequence>
<dbReference type="Gene3D" id="3.50.50.100">
    <property type="match status" value="1"/>
</dbReference>
<evidence type="ECO:0000259" key="9">
    <source>
        <dbReference type="Pfam" id="PF07992"/>
    </source>
</evidence>
<dbReference type="PANTHER" id="PTHR43706">
    <property type="entry name" value="NADH DEHYDROGENASE"/>
    <property type="match status" value="1"/>
</dbReference>
<dbReference type="PANTHER" id="PTHR43706:SF47">
    <property type="entry name" value="EXTERNAL NADH-UBIQUINONE OXIDOREDUCTASE 1, MITOCHONDRIAL-RELATED"/>
    <property type="match status" value="1"/>
</dbReference>
<dbReference type="Pfam" id="PF07992">
    <property type="entry name" value="Pyr_redox_2"/>
    <property type="match status" value="1"/>
</dbReference>
<feature type="domain" description="FAD/NAD(P)-binding" evidence="9">
    <location>
        <begin position="15"/>
        <end position="339"/>
    </location>
</feature>
<gene>
    <name evidence="10" type="ORF">ACFFGN_25720</name>
</gene>
<feature type="compositionally biased region" description="Basic and acidic residues" evidence="8">
    <location>
        <begin position="437"/>
        <end position="470"/>
    </location>
</feature>
<keyword evidence="3" id="KW-0285">Flavoprotein</keyword>
<dbReference type="EC" id="1.6.5.9" evidence="2"/>
<evidence type="ECO:0000256" key="2">
    <source>
        <dbReference type="ARBA" id="ARBA00012637"/>
    </source>
</evidence>
<keyword evidence="11" id="KW-1185">Reference proteome</keyword>
<dbReference type="InterPro" id="IPR023753">
    <property type="entry name" value="FAD/NAD-binding_dom"/>
</dbReference>
<evidence type="ECO:0000256" key="6">
    <source>
        <dbReference type="ARBA" id="ARBA00023027"/>
    </source>
</evidence>
<reference evidence="10 11" key="1">
    <citation type="submission" date="2024-09" db="EMBL/GenBank/DDBJ databases">
        <authorList>
            <person name="Sun Q."/>
            <person name="Mori K."/>
        </authorList>
    </citation>
    <scope>NUCLEOTIDE SEQUENCE [LARGE SCALE GENOMIC DNA]</scope>
    <source>
        <strain evidence="10 11">CGMCC 1.15906</strain>
    </source>
</reference>
<evidence type="ECO:0000313" key="11">
    <source>
        <dbReference type="Proteomes" id="UP001589890"/>
    </source>
</evidence>
<dbReference type="PRINTS" id="PR00411">
    <property type="entry name" value="PNDRDTASEI"/>
</dbReference>
<protein>
    <recommendedName>
        <fullName evidence="2">NADH:ubiquinone reductase (non-electrogenic)</fullName>
        <ecNumber evidence="2">1.6.5.9</ecNumber>
    </recommendedName>
</protein>
<evidence type="ECO:0000256" key="7">
    <source>
        <dbReference type="ARBA" id="ARBA00047599"/>
    </source>
</evidence>
<keyword evidence="5 10" id="KW-0560">Oxidoreductase</keyword>
<comment type="catalytic activity">
    <reaction evidence="7">
        <text>a quinone + NADH + H(+) = a quinol + NAD(+)</text>
        <dbReference type="Rhea" id="RHEA:46160"/>
        <dbReference type="ChEBI" id="CHEBI:15378"/>
        <dbReference type="ChEBI" id="CHEBI:24646"/>
        <dbReference type="ChEBI" id="CHEBI:57540"/>
        <dbReference type="ChEBI" id="CHEBI:57945"/>
        <dbReference type="ChEBI" id="CHEBI:132124"/>
        <dbReference type="EC" id="1.6.5.9"/>
    </reaction>
</comment>
<evidence type="ECO:0000256" key="1">
    <source>
        <dbReference type="ARBA" id="ARBA00005272"/>
    </source>
</evidence>
<evidence type="ECO:0000256" key="5">
    <source>
        <dbReference type="ARBA" id="ARBA00023002"/>
    </source>
</evidence>
<dbReference type="PRINTS" id="PR00368">
    <property type="entry name" value="FADPNR"/>
</dbReference>
<accession>A0ABV6QS82</accession>
<dbReference type="InterPro" id="IPR036188">
    <property type="entry name" value="FAD/NAD-bd_sf"/>
</dbReference>
<dbReference type="InterPro" id="IPR045024">
    <property type="entry name" value="NDH-2"/>
</dbReference>
<comment type="caution">
    <text evidence="10">The sequence shown here is derived from an EMBL/GenBank/DDBJ whole genome shotgun (WGS) entry which is preliminary data.</text>
</comment>
<organism evidence="10 11">
    <name type="scientific">Kribbella deserti</name>
    <dbReference type="NCBI Taxonomy" id="1926257"/>
    <lineage>
        <taxon>Bacteria</taxon>
        <taxon>Bacillati</taxon>
        <taxon>Actinomycetota</taxon>
        <taxon>Actinomycetes</taxon>
        <taxon>Propionibacteriales</taxon>
        <taxon>Kribbellaceae</taxon>
        <taxon>Kribbella</taxon>
    </lineage>
</organism>
<evidence type="ECO:0000256" key="4">
    <source>
        <dbReference type="ARBA" id="ARBA00022827"/>
    </source>
</evidence>
<proteinExistence type="inferred from homology"/>
<comment type="similarity">
    <text evidence="1">Belongs to the NADH dehydrogenase family.</text>
</comment>
<keyword evidence="6" id="KW-0520">NAD</keyword>
<dbReference type="EMBL" id="JBHLTC010000035">
    <property type="protein sequence ID" value="MFC0627499.1"/>
    <property type="molecule type" value="Genomic_DNA"/>
</dbReference>
<keyword evidence="4" id="KW-0274">FAD</keyword>
<evidence type="ECO:0000256" key="3">
    <source>
        <dbReference type="ARBA" id="ARBA00022630"/>
    </source>
</evidence>
<feature type="region of interest" description="Disordered" evidence="8">
    <location>
        <begin position="428"/>
        <end position="470"/>
    </location>
</feature>
<evidence type="ECO:0000256" key="8">
    <source>
        <dbReference type="SAM" id="MobiDB-lite"/>
    </source>
</evidence>
<dbReference type="GO" id="GO:0016491">
    <property type="term" value="F:oxidoreductase activity"/>
    <property type="evidence" value="ECO:0007669"/>
    <property type="project" value="UniProtKB-KW"/>
</dbReference>